<dbReference type="RefSeq" id="WP_195171569.1">
    <property type="nucleotide sequence ID" value="NZ_CP062983.1"/>
</dbReference>
<organism evidence="1 2">
    <name type="scientific">Phototrophicus methaneseepsis</name>
    <dbReference type="NCBI Taxonomy" id="2710758"/>
    <lineage>
        <taxon>Bacteria</taxon>
        <taxon>Bacillati</taxon>
        <taxon>Chloroflexota</taxon>
        <taxon>Candidatus Thermofontia</taxon>
        <taxon>Phototrophicales</taxon>
        <taxon>Phototrophicaceae</taxon>
        <taxon>Phototrophicus</taxon>
    </lineage>
</organism>
<dbReference type="AlphaFoldDB" id="A0A7S8IFE5"/>
<keyword evidence="2" id="KW-1185">Reference proteome</keyword>
<reference evidence="1 2" key="1">
    <citation type="submission" date="2020-02" db="EMBL/GenBank/DDBJ databases">
        <authorList>
            <person name="Zheng R.K."/>
            <person name="Sun C.M."/>
        </authorList>
    </citation>
    <scope>NUCLEOTIDE SEQUENCE [LARGE SCALE GENOMIC DNA]</scope>
    <source>
        <strain evidence="2">rifampicinis</strain>
    </source>
</reference>
<dbReference type="Pfam" id="PF19686">
    <property type="entry name" value="DUF6188"/>
    <property type="match status" value="1"/>
</dbReference>
<dbReference type="Proteomes" id="UP000594468">
    <property type="component" value="Chromosome"/>
</dbReference>
<evidence type="ECO:0000313" key="1">
    <source>
        <dbReference type="EMBL" id="QPC83502.1"/>
    </source>
</evidence>
<sequence length="149" mass="16752">MNLKPLKTTAIMTAAITLHRLPDRWSLPINGARITQFLVDRALAIRFQHEAERTILRIENDFYFQTGGGVHQPISLSHKGEVGNILILYGQSVTDFAIRDSGRLEVSLGEYRLVVDPHETVQAWQVVAESGLHVTCEPQGQLLIRRDTP</sequence>
<dbReference type="KEGG" id="pmet:G4Y79_03720"/>
<proteinExistence type="predicted"/>
<evidence type="ECO:0000313" key="2">
    <source>
        <dbReference type="Proteomes" id="UP000594468"/>
    </source>
</evidence>
<gene>
    <name evidence="1" type="ORF">G4Y79_03720</name>
</gene>
<dbReference type="EMBL" id="CP062983">
    <property type="protein sequence ID" value="QPC83502.1"/>
    <property type="molecule type" value="Genomic_DNA"/>
</dbReference>
<accession>A0A7S8IFE5</accession>
<dbReference type="InterPro" id="IPR046179">
    <property type="entry name" value="DUF6188"/>
</dbReference>
<protein>
    <submittedName>
        <fullName evidence="1">Uncharacterized protein</fullName>
    </submittedName>
</protein>
<name>A0A7S8IFE5_9CHLR</name>